<dbReference type="AlphaFoldDB" id="A0A6P4A422"/>
<keyword evidence="3" id="KW-1185">Reference proteome</keyword>
<dbReference type="PANTHER" id="PTHR47926">
    <property type="entry name" value="PENTATRICOPEPTIDE REPEAT-CONTAINING PROTEIN"/>
    <property type="match status" value="1"/>
</dbReference>
<accession>A0A6P4A422</accession>
<dbReference type="KEGG" id="zju:107423438"/>
<dbReference type="Gene3D" id="1.25.40.10">
    <property type="entry name" value="Tetratricopeptide repeat domain"/>
    <property type="match status" value="4"/>
</dbReference>
<evidence type="ECO:0000256" key="2">
    <source>
        <dbReference type="PROSITE-ProRule" id="PRU00708"/>
    </source>
</evidence>
<evidence type="ECO:0000256" key="1">
    <source>
        <dbReference type="ARBA" id="ARBA00022737"/>
    </source>
</evidence>
<dbReference type="FunCoup" id="A0A6P4A422">
    <property type="interactions" value="378"/>
</dbReference>
<dbReference type="InParanoid" id="A0A6P4A422"/>
<feature type="repeat" description="PPR" evidence="2">
    <location>
        <begin position="112"/>
        <end position="146"/>
    </location>
</feature>
<dbReference type="RefSeq" id="XP_015888477.3">
    <property type="nucleotide sequence ID" value="XM_016032991.4"/>
</dbReference>
<protein>
    <submittedName>
        <fullName evidence="4">Pentatricopeptide repeat-containing protein At1g43980, mitochondrial</fullName>
    </submittedName>
</protein>
<name>A0A6P4A422_ZIZJJ</name>
<keyword evidence="1" id="KW-0677">Repeat</keyword>
<gene>
    <name evidence="4" type="primary">LOC107423438</name>
</gene>
<dbReference type="Pfam" id="PF20431">
    <property type="entry name" value="E_motif"/>
    <property type="match status" value="1"/>
</dbReference>
<dbReference type="InterPro" id="IPR011990">
    <property type="entry name" value="TPR-like_helical_dom_sf"/>
</dbReference>
<dbReference type="GO" id="GO:0009451">
    <property type="term" value="P:RNA modification"/>
    <property type="evidence" value="ECO:0007669"/>
    <property type="project" value="InterPro"/>
</dbReference>
<dbReference type="Pfam" id="PF13041">
    <property type="entry name" value="PPR_2"/>
    <property type="match status" value="2"/>
</dbReference>
<dbReference type="InterPro" id="IPR002885">
    <property type="entry name" value="PPR_rpt"/>
</dbReference>
<dbReference type="InterPro" id="IPR046848">
    <property type="entry name" value="E_motif"/>
</dbReference>
<dbReference type="GeneID" id="107423438"/>
<dbReference type="GO" id="GO:0003723">
    <property type="term" value="F:RNA binding"/>
    <property type="evidence" value="ECO:0007669"/>
    <property type="project" value="InterPro"/>
</dbReference>
<dbReference type="InterPro" id="IPR046960">
    <property type="entry name" value="PPR_At4g14850-like_plant"/>
</dbReference>
<organism evidence="3 4">
    <name type="scientific">Ziziphus jujuba</name>
    <name type="common">Chinese jujube</name>
    <name type="synonym">Ziziphus sativa</name>
    <dbReference type="NCBI Taxonomy" id="326968"/>
    <lineage>
        <taxon>Eukaryota</taxon>
        <taxon>Viridiplantae</taxon>
        <taxon>Streptophyta</taxon>
        <taxon>Embryophyta</taxon>
        <taxon>Tracheophyta</taxon>
        <taxon>Spermatophyta</taxon>
        <taxon>Magnoliopsida</taxon>
        <taxon>eudicotyledons</taxon>
        <taxon>Gunneridae</taxon>
        <taxon>Pentapetalae</taxon>
        <taxon>rosids</taxon>
        <taxon>fabids</taxon>
        <taxon>Rosales</taxon>
        <taxon>Rhamnaceae</taxon>
        <taxon>Paliureae</taxon>
        <taxon>Ziziphus</taxon>
    </lineage>
</organism>
<dbReference type="NCBIfam" id="TIGR00756">
    <property type="entry name" value="PPR"/>
    <property type="match status" value="4"/>
</dbReference>
<dbReference type="PANTHER" id="PTHR47926:SF479">
    <property type="entry name" value="PENTACOTRIPEPTIDE-REPEAT REGION OF PRORP DOMAIN-CONTAINING PROTEIN"/>
    <property type="match status" value="1"/>
</dbReference>
<proteinExistence type="predicted"/>
<sequence length="630" mass="70877">MHPFLKQVHCLHSSSVPSYSRLLDYCSSIKSLDFINIIHARLIKVGFNRQTFLGNRCLDLYCQNGSVDDALKVFNYIVDKNCVSWNICLKGLFRFGQLERACLLFDEMPVRDVVSWNSMISAHVSYGFIDYAMGFFLKMQNACVRPSEYTYSILMSIASCPCQGKQIHGSMIRSGMDLSNVVLGNSLIHMYGKLSLADYAFGVFQTMEKLDIISWNSLMWACHGAGCGELALYMFCLMRTTQHKPDRYTISTLISICCNMRDLGKGKQIFGFSLKVGLFSNTIVSSAAIDLFSKCNRLEDAVQLFKEADHWDSALCNSMISSCARHGLVEHVMLLFVLMMRENLRPTEFTMSSILSSASDFLPADQGSQIHSLVVKMGMESDAIVASPLMKMYSKVGLIDYAVKIFANLSERDLISWNTIIMGLALNGRALETLEIFEELTGTDLVPDRITVAGVLSACNHGNFVDEGMRIFSSMQKEYGILPKFEHYASIVDLLSRAGKLNKAIGVIAEMHCAPNYMIWASILHSSAAYGNLELAERAAERMMELEPKSSLPYLVLARAYEMRGRWESVVRMRKAIKHKCLNSITGNSRIGIKNHVYTFKADELLHHGGKDIYLVLRLLIWQMNVEGYL</sequence>
<evidence type="ECO:0000313" key="3">
    <source>
        <dbReference type="Proteomes" id="UP001652623"/>
    </source>
</evidence>
<reference evidence="4" key="1">
    <citation type="submission" date="2025-08" db="UniProtKB">
        <authorList>
            <consortium name="RefSeq"/>
        </authorList>
    </citation>
    <scope>IDENTIFICATION</scope>
    <source>
        <tissue evidence="4">Seedling</tissue>
    </source>
</reference>
<feature type="repeat" description="PPR" evidence="2">
    <location>
        <begin position="312"/>
        <end position="346"/>
    </location>
</feature>
<dbReference type="Pfam" id="PF01535">
    <property type="entry name" value="PPR"/>
    <property type="match status" value="5"/>
</dbReference>
<dbReference type="PROSITE" id="PS51375">
    <property type="entry name" value="PPR"/>
    <property type="match status" value="3"/>
</dbReference>
<feature type="repeat" description="PPR" evidence="2">
    <location>
        <begin position="413"/>
        <end position="447"/>
    </location>
</feature>
<evidence type="ECO:0000313" key="4">
    <source>
        <dbReference type="RefSeq" id="XP_015888477.3"/>
    </source>
</evidence>
<dbReference type="Proteomes" id="UP001652623">
    <property type="component" value="Chromosome 7"/>
</dbReference>